<dbReference type="InterPro" id="IPR018631">
    <property type="entry name" value="AAA-ATPase-like_dom"/>
</dbReference>
<dbReference type="PANTHER" id="PTHR34825">
    <property type="entry name" value="CONSERVED PROTEIN, WITH A WEAK D-GALACTARATE DEHYDRATASE/ALTRONATE HYDROLASE DOMAIN"/>
    <property type="match status" value="1"/>
</dbReference>
<name>A0A7H0EWS5_9CYAN</name>
<dbReference type="AlphaFoldDB" id="A0A7H0EWS5"/>
<protein>
    <submittedName>
        <fullName evidence="2">AAA family ATPase</fullName>
    </submittedName>
</protein>
<organism evidence="2 3">
    <name type="scientific">Cylindrospermopsis curvispora GIHE-G1</name>
    <dbReference type="NCBI Taxonomy" id="2666332"/>
    <lineage>
        <taxon>Bacteria</taxon>
        <taxon>Bacillati</taxon>
        <taxon>Cyanobacteriota</taxon>
        <taxon>Cyanophyceae</taxon>
        <taxon>Nostocales</taxon>
        <taxon>Aphanizomenonaceae</taxon>
        <taxon>Cylindrospermopsis</taxon>
    </lineage>
</organism>
<dbReference type="RefSeq" id="WP_187705142.1">
    <property type="nucleotide sequence ID" value="NZ_CP060822.1"/>
</dbReference>
<keyword evidence="3" id="KW-1185">Reference proteome</keyword>
<dbReference type="EMBL" id="CP060822">
    <property type="protein sequence ID" value="QNP28241.1"/>
    <property type="molecule type" value="Genomic_DNA"/>
</dbReference>
<gene>
    <name evidence="2" type="ORF">IAR63_09825</name>
</gene>
<proteinExistence type="predicted"/>
<accession>A0A7H0EWS5</accession>
<sequence length="521" mass="60161">MSQEVDLKNLPLGINTLDKMRGSNCVYVDKTSFALKLIKQPGAFFLSRPRRFGKSLFVDTLKEIFEGNEKLFEGLYIHDKWDWSRKFPVIKIDFAGGVLRNREELDKKINGVLLKTTKSLRINCELDDIQGRFGEIIAGAREQFGERVVVLVDEYDKPILDNIDNPNIAAEMREGLKNLYSVLKSQDANLQFVFMTGVTKFSKVSLFSGINQLTDITISEAYSSICGYTETDLRESFGNHLEGVDWDALRHWYNGYNWTGSETVYNPYDILLFISEGMKFRNYWFETGSPTFLVKLFQTNRYFLPNLEHLEVTEEILECFEVEKINPVTLLFQSGYLTIERTFTRRQRYMFALKIPNLEVRLALNDQFINAYTETVNEKSGIQYSLYEFMNRGDVESMIMAIKRLFAGIPWRNFTNNDLADFEGYYPSVIYAFLSSLDARVIPEDISNYGQADITAMLGAHIYVMEIKVVEGNEVQGNPALDQILQGNYAEKYRGEPGKYVHEIGLIFSRTQRNLIQADWH</sequence>
<evidence type="ECO:0000313" key="2">
    <source>
        <dbReference type="EMBL" id="QNP28241.1"/>
    </source>
</evidence>
<feature type="domain" description="AAA-ATPase-like" evidence="1">
    <location>
        <begin position="11"/>
        <end position="207"/>
    </location>
</feature>
<dbReference type="InterPro" id="IPR012547">
    <property type="entry name" value="PDDEXK_9"/>
</dbReference>
<dbReference type="KEGG" id="ccur:IAR63_09825"/>
<reference evidence="2 3" key="1">
    <citation type="submission" date="2020-08" db="EMBL/GenBank/DDBJ databases">
        <title>Complete genome sequence of Raphidiopsis curvispora isolated from drinking water reservoir in South Korea.</title>
        <authorList>
            <person name="Jeong J."/>
        </authorList>
    </citation>
    <scope>NUCLEOTIDE SEQUENCE [LARGE SCALE GENOMIC DNA]</scope>
    <source>
        <strain evidence="2 3">GIHE-G1</strain>
    </source>
</reference>
<evidence type="ECO:0000313" key="3">
    <source>
        <dbReference type="Proteomes" id="UP000516013"/>
    </source>
</evidence>
<dbReference type="PANTHER" id="PTHR34825:SF1">
    <property type="entry name" value="AAA-ATPASE-LIKE DOMAIN-CONTAINING PROTEIN"/>
    <property type="match status" value="1"/>
</dbReference>
<dbReference type="Pfam" id="PF09820">
    <property type="entry name" value="AAA-ATPase_like"/>
    <property type="match status" value="1"/>
</dbReference>
<dbReference type="Proteomes" id="UP000516013">
    <property type="component" value="Chromosome"/>
</dbReference>
<dbReference type="Pfam" id="PF08011">
    <property type="entry name" value="PDDEXK_9"/>
    <property type="match status" value="1"/>
</dbReference>
<evidence type="ECO:0000259" key="1">
    <source>
        <dbReference type="Pfam" id="PF09820"/>
    </source>
</evidence>